<dbReference type="PANTHER" id="PTHR13228:SF3">
    <property type="entry name" value="CONSERVED OLIGOMERIC GOLGI COMPLEX SUBUNIT 5"/>
    <property type="match status" value="1"/>
</dbReference>
<evidence type="ECO:0000259" key="2">
    <source>
        <dbReference type="Pfam" id="PF20649"/>
    </source>
</evidence>
<dbReference type="EMBL" id="HBFA01012289">
    <property type="protein sequence ID" value="CAD8660504.1"/>
    <property type="molecule type" value="Transcribed_RNA"/>
</dbReference>
<dbReference type="GO" id="GO:0006891">
    <property type="term" value="P:intra-Golgi vesicle-mediated transport"/>
    <property type="evidence" value="ECO:0007669"/>
    <property type="project" value="InterPro"/>
</dbReference>
<dbReference type="PANTHER" id="PTHR13228">
    <property type="entry name" value="CONSERVED OLIGOMERIC GOLGI COMPLEX COMPONENT 5"/>
    <property type="match status" value="1"/>
</dbReference>
<proteinExistence type="predicted"/>
<dbReference type="InterPro" id="IPR019465">
    <property type="entry name" value="Cog5"/>
</dbReference>
<name>A0A7S0R0D9_9CHLO</name>
<dbReference type="Pfam" id="PF20649">
    <property type="entry name" value="COG5_C"/>
    <property type="match status" value="1"/>
</dbReference>
<dbReference type="GO" id="GO:0017119">
    <property type="term" value="C:Golgi transport complex"/>
    <property type="evidence" value="ECO:0007669"/>
    <property type="project" value="InterPro"/>
</dbReference>
<gene>
    <name evidence="3" type="ORF">POBO1169_LOCUS6408</name>
</gene>
<evidence type="ECO:0000313" key="3">
    <source>
        <dbReference type="EMBL" id="CAD8660504.1"/>
    </source>
</evidence>
<organism evidence="3">
    <name type="scientific">Pyramimonas obovata</name>
    <dbReference type="NCBI Taxonomy" id="1411642"/>
    <lineage>
        <taxon>Eukaryota</taxon>
        <taxon>Viridiplantae</taxon>
        <taxon>Chlorophyta</taxon>
        <taxon>Pyramimonadophyceae</taxon>
        <taxon>Pyramimonadales</taxon>
        <taxon>Pyramimonadaceae</taxon>
        <taxon>Pyramimonas</taxon>
        <taxon>Pyramimonas incertae sedis</taxon>
    </lineage>
</organism>
<accession>A0A7S0R0D9</accession>
<protein>
    <recommendedName>
        <fullName evidence="2">Conserved oligomeric Golgi complex subunit 5 helical domain-containing protein</fullName>
    </recommendedName>
</protein>
<feature type="region of interest" description="Disordered" evidence="1">
    <location>
        <begin position="1"/>
        <end position="29"/>
    </location>
</feature>
<dbReference type="AlphaFoldDB" id="A0A7S0R0D9"/>
<reference evidence="3" key="1">
    <citation type="submission" date="2021-01" db="EMBL/GenBank/DDBJ databases">
        <authorList>
            <person name="Corre E."/>
            <person name="Pelletier E."/>
            <person name="Niang G."/>
            <person name="Scheremetjew M."/>
            <person name="Finn R."/>
            <person name="Kale V."/>
            <person name="Holt S."/>
            <person name="Cochrane G."/>
            <person name="Meng A."/>
            <person name="Brown T."/>
            <person name="Cohen L."/>
        </authorList>
    </citation>
    <scope>NUCLEOTIDE SEQUENCE</scope>
    <source>
        <strain evidence="3">CCMP722</strain>
    </source>
</reference>
<sequence length="553" mass="59955">MSLEPAKISAVSAAGGTGPGSRQTGLAKGAQAGGAQRWQQALWQQLSSCMDALHAPVVAMWHLQRVLAKKRDPIMHVCFLDFLLEDMEGEDQSQCMLSERVWAEVVLVLTTTLNNAFSSGSGVKEALVLGYPRLAALLDATFARIARDTDVKGVPPAVHKDSLEQLHQAAAVFQKAYLGRTRQRLTDAVKGLFTVGGRGASNVVAGAAEVAKVARILKEELDSAQSDARVIDLIAGVAAQAIRLLGEKCEDLIAAGPEAHQVTMGCTVTQERNLQLCVLIQEVHSAVAGVLGGLSPGAAETLKTSVAEVDKVAYESLTPLFKAVGERFENSLTQMHKEKMEGDSNTTECSKYMEDMLRVMAYFNGEFLERLTTHPSGLAGTRAQFYVASGLTQTLAQRVLELFVRHASLMRPLSEVGKLRLAKDMAELELAVGQNLFPVEQLGAPYRSLRAFRPLLFLDTAQLLTSPLLKEMPTSVVLHHLYARAPAELVSPHKRADLSATQYSLWLDQHSEEEVWRGVKGTLDAYAQAMQVKGQPVHEVHGIMLSLGASMTN</sequence>
<feature type="domain" description="Conserved oligomeric Golgi complex subunit 5 helical" evidence="2">
    <location>
        <begin position="35"/>
        <end position="142"/>
    </location>
</feature>
<dbReference type="InterPro" id="IPR048485">
    <property type="entry name" value="COG5_helical"/>
</dbReference>
<evidence type="ECO:0000256" key="1">
    <source>
        <dbReference type="SAM" id="MobiDB-lite"/>
    </source>
</evidence>